<dbReference type="GO" id="GO:0005829">
    <property type="term" value="C:cytosol"/>
    <property type="evidence" value="ECO:0007669"/>
    <property type="project" value="TreeGrafter"/>
</dbReference>
<organism evidence="2 3">
    <name type="scientific">Bacteroides eggerthii</name>
    <dbReference type="NCBI Taxonomy" id="28111"/>
    <lineage>
        <taxon>Bacteria</taxon>
        <taxon>Pseudomonadati</taxon>
        <taxon>Bacteroidota</taxon>
        <taxon>Bacteroidia</taxon>
        <taxon>Bacteroidales</taxon>
        <taxon>Bacteroidaceae</taxon>
        <taxon>Bacteroides</taxon>
    </lineage>
</organism>
<sequence length="208" mass="24630">MKRQFVFFAMMIFAVMVFAQGVYTKPCTDKALEKKALKWVNSGKWRNGFKMATPHESVNVVEFYTQYKKNPEQWKAMFKWLSTRDLLTIEKGKYTIEGTKLIASVEDSENGDLSKRKSESHYKHIDFQFVVKGTERFGIIDHETSKSNSQYRPDVIHYEYDNNKTLFYDSTPDKFFIFFPDDWHIAKIKTDLTDQKIRVIVVKLDYIK</sequence>
<dbReference type="InterPro" id="IPR037012">
    <property type="entry name" value="NanQ/TabA/YiaL_sf"/>
</dbReference>
<name>A0A380YKJ5_9BACE</name>
<dbReference type="PANTHER" id="PTHR34986:SF1">
    <property type="entry name" value="PROTEIN YIAL"/>
    <property type="match status" value="1"/>
</dbReference>
<dbReference type="Gene3D" id="2.60.120.370">
    <property type="entry name" value="YhcH/YjgK/YiaL"/>
    <property type="match status" value="1"/>
</dbReference>
<dbReference type="STRING" id="483216.BACEGG_02610"/>
<dbReference type="PANTHER" id="PTHR34986">
    <property type="entry name" value="EVOLVED BETA-GALACTOSIDASE SUBUNIT BETA"/>
    <property type="match status" value="1"/>
</dbReference>
<dbReference type="Proteomes" id="UP000254424">
    <property type="component" value="Unassembled WGS sequence"/>
</dbReference>
<dbReference type="OrthoDB" id="9792756at2"/>
<gene>
    <name evidence="2" type="ORF">NCTC11155_01228</name>
</gene>
<dbReference type="RefSeq" id="WP_004290923.1">
    <property type="nucleotide sequence ID" value="NZ_CABKNQ010000018.1"/>
</dbReference>
<proteinExistence type="predicted"/>
<feature type="signal peptide" evidence="1">
    <location>
        <begin position="1"/>
        <end position="19"/>
    </location>
</feature>
<keyword evidence="1" id="KW-0732">Signal</keyword>
<evidence type="ECO:0000313" key="2">
    <source>
        <dbReference type="EMBL" id="SUV29254.1"/>
    </source>
</evidence>
<feature type="chain" id="PRO_5017054164" evidence="1">
    <location>
        <begin position="20"/>
        <end position="208"/>
    </location>
</feature>
<reference evidence="2 3" key="1">
    <citation type="submission" date="2018-06" db="EMBL/GenBank/DDBJ databases">
        <authorList>
            <consortium name="Pathogen Informatics"/>
            <person name="Doyle S."/>
        </authorList>
    </citation>
    <scope>NUCLEOTIDE SEQUENCE [LARGE SCALE GENOMIC DNA]</scope>
    <source>
        <strain evidence="2 3">NCTC11155</strain>
    </source>
</reference>
<dbReference type="EMBL" id="UFSX01000001">
    <property type="protein sequence ID" value="SUV29254.1"/>
    <property type="molecule type" value="Genomic_DNA"/>
</dbReference>
<accession>A0A380YKJ5</accession>
<dbReference type="Pfam" id="PF04074">
    <property type="entry name" value="DUF386"/>
    <property type="match status" value="1"/>
</dbReference>
<dbReference type="GeneID" id="93071144"/>
<evidence type="ECO:0000313" key="3">
    <source>
        <dbReference type="Proteomes" id="UP000254424"/>
    </source>
</evidence>
<protein>
    <submittedName>
        <fullName evidence="2">Uncharacterized protein, YhcH/YjgK/YiaL family</fullName>
    </submittedName>
</protein>
<dbReference type="AlphaFoldDB" id="A0A380YKJ5"/>
<dbReference type="NCBIfam" id="TIGR00022">
    <property type="entry name" value="YhcH/YjgK/YiaL family protein"/>
    <property type="match status" value="1"/>
</dbReference>
<dbReference type="InterPro" id="IPR004375">
    <property type="entry name" value="NanQ/TabA/YiaL"/>
</dbReference>
<evidence type="ECO:0000256" key="1">
    <source>
        <dbReference type="SAM" id="SignalP"/>
    </source>
</evidence>
<dbReference type="SUPFAM" id="SSF51197">
    <property type="entry name" value="Clavaminate synthase-like"/>
    <property type="match status" value="1"/>
</dbReference>